<dbReference type="InterPro" id="IPR024524">
    <property type="entry name" value="DUF3800"/>
</dbReference>
<organism evidence="1 2">
    <name type="scientific">Methanobrevibacter oralis</name>
    <dbReference type="NCBI Taxonomy" id="66851"/>
    <lineage>
        <taxon>Archaea</taxon>
        <taxon>Methanobacteriati</taxon>
        <taxon>Methanobacteriota</taxon>
        <taxon>Methanomada group</taxon>
        <taxon>Methanobacteria</taxon>
        <taxon>Methanobacteriales</taxon>
        <taxon>Methanobacteriaceae</taxon>
        <taxon>Methanobrevibacter</taxon>
    </lineage>
</organism>
<dbReference type="RefSeq" id="WP_042693519.1">
    <property type="nucleotide sequence ID" value="NZ_CABMAB010000022.1"/>
</dbReference>
<evidence type="ECO:0000313" key="2">
    <source>
        <dbReference type="Proteomes" id="UP000077428"/>
    </source>
</evidence>
<dbReference type="AlphaFoldDB" id="A0A165ZY10"/>
<name>A0A165ZY10_METOA</name>
<reference evidence="2" key="1">
    <citation type="journal article" date="2016" name="Genome Announc.">
        <title>Draft Genome Sequences of Methanobrevibacter curvatus DSM11111, Methanobrevibacter cuticularis DSM11139, Methanobrevibacter filiformis DSM11501, and Methanobrevibacter oralis DSM7256.</title>
        <authorList>
            <person name="Poehlein A."/>
            <person name="Seedorf H."/>
        </authorList>
    </citation>
    <scope>NUCLEOTIDE SEQUENCE [LARGE SCALE GENOMIC DNA]</scope>
    <source>
        <strain evidence="2">DSM 7256 / JCM 30027 / ZR</strain>
    </source>
</reference>
<proteinExistence type="predicted"/>
<evidence type="ECO:0008006" key="3">
    <source>
        <dbReference type="Google" id="ProtNLM"/>
    </source>
</evidence>
<dbReference type="Proteomes" id="UP000077428">
    <property type="component" value="Unassembled WGS sequence"/>
</dbReference>
<dbReference type="EMBL" id="LWMU01000092">
    <property type="protein sequence ID" value="KZX11309.1"/>
    <property type="molecule type" value="Genomic_DNA"/>
</dbReference>
<gene>
    <name evidence="1" type="ORF">MBORA_15540</name>
</gene>
<dbReference type="PATRIC" id="fig|66851.6.peg.1695"/>
<protein>
    <recommendedName>
        <fullName evidence="3">DUF3800 domain-containing protein</fullName>
    </recommendedName>
</protein>
<dbReference type="STRING" id="66851.MBORA_15540"/>
<dbReference type="OrthoDB" id="101752at2157"/>
<accession>A0A165ZY10</accession>
<evidence type="ECO:0000313" key="1">
    <source>
        <dbReference type="EMBL" id="KZX11309.1"/>
    </source>
</evidence>
<comment type="caution">
    <text evidence="1">The sequence shown here is derived from an EMBL/GenBank/DDBJ whole genome shotgun (WGS) entry which is preliminary data.</text>
</comment>
<dbReference type="Pfam" id="PF12686">
    <property type="entry name" value="DUF3800"/>
    <property type="match status" value="1"/>
</dbReference>
<sequence>MDYVYIDESGELAKQTKYFVIGAIIVKNPNILDRLIKKARIIHKKKIGGSNELKGNRTDNAILKKLLKKLNKKDYKAIVITLDKTNIYKISNTYDYNKLYDTIASQLAKELNITDSTNIIIDKCKPKEKYVNNFNKMFLDNLNNPNGCNVDIKHEDSVNHKGLQIIDIIAWSVFQCMEHDNSEFIDLLDNLIVKKVFED</sequence>
<keyword evidence="2" id="KW-1185">Reference proteome</keyword>